<dbReference type="InterPro" id="IPR053178">
    <property type="entry name" value="Osmoadaptation_assoc"/>
</dbReference>
<evidence type="ECO:0000313" key="4">
    <source>
        <dbReference type="EMBL" id="EXV03969.1"/>
    </source>
</evidence>
<reference evidence="4 5" key="1">
    <citation type="submission" date="2014-02" db="EMBL/GenBank/DDBJ databases">
        <title>The genome sequence of the entomopathogenic fungus Metarhizium robertsii ARSEF 2575.</title>
        <authorList>
            <person name="Giuliano Garisto Donzelli B."/>
            <person name="Roe B.A."/>
            <person name="Macmil S.L."/>
            <person name="Krasnoff S.B."/>
            <person name="Gibson D.M."/>
        </authorList>
    </citation>
    <scope>NUCLEOTIDE SEQUENCE [LARGE SCALE GENOMIC DNA]</scope>
    <source>
        <strain evidence="4 5">ARSEF 2575</strain>
    </source>
</reference>
<sequence>MVGVPRSTGCQLCRRRRVKCDEVRPECGNCRKYGADCPGYERGIKFVSGKHAIRPRTKTGNREGRELSKEASPFSAAASRASASRPSRASSPTSESTISTLSRSPRPNRAEFVSTIVASVKADISKADISGFLSWCDMDKLGVKAVLDGAMCSLALHLVGKENEDDSMVAHSRTIYGHSLGQLQTSLRHETEWKTSETLCAAMLLCIFELFAGTNSSDSWLLHARGIGTLIEQRGPNAHSEGWDASMILAFRGVLIMCDMFFPSGEGCFLSRPEWKPVVRDGGRHLIHPAAHLVSTIHVIDEFFERLAEIPSVLAPTFVLRESKTMGTFQQPDDVEIAALALRSIEYRRLFNAWYDKFTTIAPLPYDIPSQDPDSPFDFVLQYNMSWMGSMYIGYWACLLILQEALVQCEWPEEFEQSRGELVRNILRSIETVGAGTMGPYRVGFGIRIAYELASAELQLWVRRVLDRFKKTYAATDKSTYPAPRTDDGGYS</sequence>
<dbReference type="Pfam" id="PF00172">
    <property type="entry name" value="Zn_clus"/>
    <property type="match status" value="1"/>
</dbReference>
<feature type="compositionally biased region" description="Basic and acidic residues" evidence="2">
    <location>
        <begin position="60"/>
        <end position="69"/>
    </location>
</feature>
<dbReference type="SMART" id="SM00066">
    <property type="entry name" value="GAL4"/>
    <property type="match status" value="1"/>
</dbReference>
<dbReference type="PROSITE" id="PS00463">
    <property type="entry name" value="ZN2_CY6_FUNGAL_1"/>
    <property type="match status" value="1"/>
</dbReference>
<dbReference type="PANTHER" id="PTHR38111">
    <property type="entry name" value="ZN(2)-C6 FUNGAL-TYPE DOMAIN-CONTAINING PROTEIN-RELATED"/>
    <property type="match status" value="1"/>
</dbReference>
<dbReference type="PROSITE" id="PS50048">
    <property type="entry name" value="ZN2_CY6_FUNGAL_2"/>
    <property type="match status" value="1"/>
</dbReference>
<dbReference type="InterPro" id="IPR021858">
    <property type="entry name" value="Fun_TF"/>
</dbReference>
<accession>A0A0A1V1G2</accession>
<dbReference type="HOGENOM" id="CLU_021599_8_2_1"/>
<dbReference type="EMBL" id="JELW01000002">
    <property type="protein sequence ID" value="EXV03969.1"/>
    <property type="molecule type" value="Genomic_DNA"/>
</dbReference>
<dbReference type="OrthoDB" id="3525185at2759"/>
<evidence type="ECO:0000313" key="5">
    <source>
        <dbReference type="Proteomes" id="UP000030151"/>
    </source>
</evidence>
<dbReference type="eggNOG" id="ENOG502SNE1">
    <property type="taxonomic scope" value="Eukaryota"/>
</dbReference>
<evidence type="ECO:0000256" key="1">
    <source>
        <dbReference type="ARBA" id="ARBA00023242"/>
    </source>
</evidence>
<dbReference type="Gene3D" id="4.10.240.10">
    <property type="entry name" value="Zn(2)-C6 fungal-type DNA-binding domain"/>
    <property type="match status" value="1"/>
</dbReference>
<evidence type="ECO:0000256" key="2">
    <source>
        <dbReference type="SAM" id="MobiDB-lite"/>
    </source>
</evidence>
<name>A0A0A1V1G2_9HYPO</name>
<feature type="region of interest" description="Disordered" evidence="2">
    <location>
        <begin position="51"/>
        <end position="105"/>
    </location>
</feature>
<protein>
    <submittedName>
        <fullName evidence="4">Zn(2)-Cys(6) zinc finger domain protein</fullName>
    </submittedName>
</protein>
<keyword evidence="1" id="KW-0539">Nucleus</keyword>
<gene>
    <name evidence="4" type="ORF">X797_001639</name>
</gene>
<dbReference type="PANTHER" id="PTHR38111:SF5">
    <property type="entry name" value="TRANSCRIPTION FACTOR DOMAIN-CONTAINING PROTEIN"/>
    <property type="match status" value="1"/>
</dbReference>
<dbReference type="Pfam" id="PF11951">
    <property type="entry name" value="Fungal_trans_2"/>
    <property type="match status" value="1"/>
</dbReference>
<organism evidence="4 5">
    <name type="scientific">Metarhizium robertsii</name>
    <dbReference type="NCBI Taxonomy" id="568076"/>
    <lineage>
        <taxon>Eukaryota</taxon>
        <taxon>Fungi</taxon>
        <taxon>Dikarya</taxon>
        <taxon>Ascomycota</taxon>
        <taxon>Pezizomycotina</taxon>
        <taxon>Sordariomycetes</taxon>
        <taxon>Hypocreomycetidae</taxon>
        <taxon>Hypocreales</taxon>
        <taxon>Clavicipitaceae</taxon>
        <taxon>Metarhizium</taxon>
    </lineage>
</organism>
<dbReference type="GO" id="GO:0000981">
    <property type="term" value="F:DNA-binding transcription factor activity, RNA polymerase II-specific"/>
    <property type="evidence" value="ECO:0007669"/>
    <property type="project" value="InterPro"/>
</dbReference>
<dbReference type="AlphaFoldDB" id="A0A0A1V1G2"/>
<feature type="compositionally biased region" description="Low complexity" evidence="2">
    <location>
        <begin position="71"/>
        <end position="102"/>
    </location>
</feature>
<feature type="domain" description="Zn(2)-C6 fungal-type" evidence="3">
    <location>
        <begin position="9"/>
        <end position="37"/>
    </location>
</feature>
<dbReference type="GO" id="GO:0008270">
    <property type="term" value="F:zinc ion binding"/>
    <property type="evidence" value="ECO:0007669"/>
    <property type="project" value="InterPro"/>
</dbReference>
<dbReference type="InterPro" id="IPR001138">
    <property type="entry name" value="Zn2Cys6_DnaBD"/>
</dbReference>
<evidence type="ECO:0000259" key="3">
    <source>
        <dbReference type="PROSITE" id="PS50048"/>
    </source>
</evidence>
<dbReference type="InterPro" id="IPR036864">
    <property type="entry name" value="Zn2-C6_fun-type_DNA-bd_sf"/>
</dbReference>
<dbReference type="CDD" id="cd00067">
    <property type="entry name" value="GAL4"/>
    <property type="match status" value="1"/>
</dbReference>
<comment type="caution">
    <text evidence="4">The sequence shown here is derived from an EMBL/GenBank/DDBJ whole genome shotgun (WGS) entry which is preliminary data.</text>
</comment>
<proteinExistence type="predicted"/>
<dbReference type="Proteomes" id="UP000030151">
    <property type="component" value="Unassembled WGS sequence"/>
</dbReference>
<dbReference type="SUPFAM" id="SSF57701">
    <property type="entry name" value="Zn2/Cys6 DNA-binding domain"/>
    <property type="match status" value="1"/>
</dbReference>